<sequence length="125" mass="14427">MSTWKEETVELIGASKVDSAFAGEAFLHLNGEQLRLRFSVNEQAYMLLKKLASFQPFESVAAGKYRYYFSGSYRKVGEDKVFAGIQVVQDKRHKKFELELTTALLANLFWLQRITGKEQIEHLLF</sequence>
<dbReference type="EMBL" id="RCYZ01000005">
    <property type="protein sequence ID" value="TPG65537.1"/>
    <property type="molecule type" value="Genomic_DNA"/>
</dbReference>
<evidence type="ECO:0000313" key="2">
    <source>
        <dbReference type="Proteomes" id="UP000317646"/>
    </source>
</evidence>
<proteinExistence type="predicted"/>
<dbReference type="AlphaFoldDB" id="A0A502GT29"/>
<name>A0A502GT29_9BACT</name>
<accession>A0A502GT29</accession>
<protein>
    <submittedName>
        <fullName evidence="1">Uncharacterized protein</fullName>
    </submittedName>
</protein>
<keyword evidence="2" id="KW-1185">Reference proteome</keyword>
<dbReference type="OrthoDB" id="9884915at2"/>
<comment type="caution">
    <text evidence="1">The sequence shown here is derived from an EMBL/GenBank/DDBJ whole genome shotgun (WGS) entry which is preliminary data.</text>
</comment>
<organism evidence="1 2">
    <name type="scientific">Hymenobacter nivis</name>
    <dbReference type="NCBI Taxonomy" id="1850093"/>
    <lineage>
        <taxon>Bacteria</taxon>
        <taxon>Pseudomonadati</taxon>
        <taxon>Bacteroidota</taxon>
        <taxon>Cytophagia</taxon>
        <taxon>Cytophagales</taxon>
        <taxon>Hymenobacteraceae</taxon>
        <taxon>Hymenobacter</taxon>
    </lineage>
</organism>
<evidence type="ECO:0000313" key="1">
    <source>
        <dbReference type="EMBL" id="TPG65537.1"/>
    </source>
</evidence>
<dbReference type="Proteomes" id="UP000317646">
    <property type="component" value="Unassembled WGS sequence"/>
</dbReference>
<gene>
    <name evidence="1" type="ORF">EAH73_13840</name>
</gene>
<reference evidence="1 2" key="1">
    <citation type="journal article" date="2019" name="Environ. Microbiol.">
        <title>Species interactions and distinct microbial communities in high Arctic permafrost affected cryosols are associated with the CH4 and CO2 gas fluxes.</title>
        <authorList>
            <person name="Altshuler I."/>
            <person name="Hamel J."/>
            <person name="Turney S."/>
            <person name="Magnuson E."/>
            <person name="Levesque R."/>
            <person name="Greer C."/>
            <person name="Whyte L.G."/>
        </authorList>
    </citation>
    <scope>NUCLEOTIDE SEQUENCE [LARGE SCALE GENOMIC DNA]</scope>
    <source>
        <strain evidence="1 2">S9.2P</strain>
    </source>
</reference>
<dbReference type="RefSeq" id="WP_140467511.1">
    <property type="nucleotide sequence ID" value="NZ_RCYZ01000005.1"/>
</dbReference>